<feature type="non-terminal residue" evidence="1">
    <location>
        <position position="1"/>
    </location>
</feature>
<dbReference type="AlphaFoldDB" id="A0A382TJT4"/>
<sequence length="58" mass="5592">VFYYGNWGVFGGEQSLQFGTGSLICGLVCASAALGGCSSNTSSGTTGGNGTIVVPLAG</sequence>
<accession>A0A382TJT4</accession>
<feature type="non-terminal residue" evidence="1">
    <location>
        <position position="58"/>
    </location>
</feature>
<proteinExistence type="predicted"/>
<gene>
    <name evidence="1" type="ORF">METZ01_LOCUS375223</name>
</gene>
<name>A0A382TJT4_9ZZZZ</name>
<reference evidence="1" key="1">
    <citation type="submission" date="2018-05" db="EMBL/GenBank/DDBJ databases">
        <authorList>
            <person name="Lanie J.A."/>
            <person name="Ng W.-L."/>
            <person name="Kazmierczak K.M."/>
            <person name="Andrzejewski T.M."/>
            <person name="Davidsen T.M."/>
            <person name="Wayne K.J."/>
            <person name="Tettelin H."/>
            <person name="Glass J.I."/>
            <person name="Rusch D."/>
            <person name="Podicherti R."/>
            <person name="Tsui H.-C.T."/>
            <person name="Winkler M.E."/>
        </authorList>
    </citation>
    <scope>NUCLEOTIDE SEQUENCE</scope>
</reference>
<organism evidence="1">
    <name type="scientific">marine metagenome</name>
    <dbReference type="NCBI Taxonomy" id="408172"/>
    <lineage>
        <taxon>unclassified sequences</taxon>
        <taxon>metagenomes</taxon>
        <taxon>ecological metagenomes</taxon>
    </lineage>
</organism>
<dbReference type="EMBL" id="UINC01137182">
    <property type="protein sequence ID" value="SVD22369.1"/>
    <property type="molecule type" value="Genomic_DNA"/>
</dbReference>
<evidence type="ECO:0000313" key="1">
    <source>
        <dbReference type="EMBL" id="SVD22369.1"/>
    </source>
</evidence>
<protein>
    <submittedName>
        <fullName evidence="1">Uncharacterized protein</fullName>
    </submittedName>
</protein>